<keyword evidence="5" id="KW-0325">Glycoprotein</keyword>
<dbReference type="InterPro" id="IPR029058">
    <property type="entry name" value="AB_hydrolase_fold"/>
</dbReference>
<protein>
    <submittedName>
        <fullName evidence="7">Thymus-specific serine protease</fullName>
    </submittedName>
</protein>
<dbReference type="SUPFAM" id="SSF53474">
    <property type="entry name" value="alpha/beta-Hydrolases"/>
    <property type="match status" value="1"/>
</dbReference>
<dbReference type="InterPro" id="IPR008758">
    <property type="entry name" value="Peptidase_S28"/>
</dbReference>
<dbReference type="OrthoDB" id="1735038at2759"/>
<dbReference type="Gene3D" id="3.40.50.1820">
    <property type="entry name" value="alpha/beta hydrolase"/>
    <property type="match status" value="1"/>
</dbReference>
<evidence type="ECO:0000313" key="8">
    <source>
        <dbReference type="Proteomes" id="UP000198287"/>
    </source>
</evidence>
<keyword evidence="2 7" id="KW-0645">Protease</keyword>
<evidence type="ECO:0000256" key="1">
    <source>
        <dbReference type="ARBA" id="ARBA00011079"/>
    </source>
</evidence>
<dbReference type="InterPro" id="IPR042269">
    <property type="entry name" value="Ser_carbopepase_S28_SKS"/>
</dbReference>
<dbReference type="Pfam" id="PF05577">
    <property type="entry name" value="Peptidase_S28"/>
    <property type="match status" value="1"/>
</dbReference>
<evidence type="ECO:0000256" key="4">
    <source>
        <dbReference type="ARBA" id="ARBA00022801"/>
    </source>
</evidence>
<dbReference type="Proteomes" id="UP000198287">
    <property type="component" value="Unassembled WGS sequence"/>
</dbReference>
<keyword evidence="4" id="KW-0378">Hydrolase</keyword>
<dbReference type="EMBL" id="LNIX01000005">
    <property type="protein sequence ID" value="OXA53746.1"/>
    <property type="molecule type" value="Genomic_DNA"/>
</dbReference>
<dbReference type="GO" id="GO:0070008">
    <property type="term" value="F:serine-type exopeptidase activity"/>
    <property type="evidence" value="ECO:0007669"/>
    <property type="project" value="InterPro"/>
</dbReference>
<dbReference type="GO" id="GO:0008239">
    <property type="term" value="F:dipeptidyl-peptidase activity"/>
    <property type="evidence" value="ECO:0007669"/>
    <property type="project" value="TreeGrafter"/>
</dbReference>
<dbReference type="Gene3D" id="1.20.120.980">
    <property type="entry name" value="Serine carboxypeptidase S28, SKS domain"/>
    <property type="match status" value="1"/>
</dbReference>
<evidence type="ECO:0000256" key="2">
    <source>
        <dbReference type="ARBA" id="ARBA00022670"/>
    </source>
</evidence>
<comment type="similarity">
    <text evidence="1">Belongs to the peptidase S28 family.</text>
</comment>
<sequence length="493" mass="54823">MKICYEIRFCVTVLFCGIVGLVEADIPLTHNFQKEQIFVQGNWYNKDGSNGRPVITPQDTFQQCMHHNNASGCETTWGQVFPKPELGGYRRYWTNTNYYQPGRPIFIELAGEWDAAGSVDGGYWHNYARQYNAMLIVLKHRFYGGSFPIRNPTNADLWLMTSQLALADAARFIEVFTANNNLNGTSWVAFGCSYGGNLAAWFKLKYPNHVKTAVSSSAPVEALYDYPGYMQTVSDVVEVVDAPCYTQLYDTFSCMEALYNGSQPTCGTYNSPDDLLAPLQWCNSVDWNGLSREILFLSLAMNVWAANAPSGPVRRACDTLSSINGANNVEKYGNFMLAMGQDGGCRHHGEKAGADREWLKSEEAWQAGAAGWRWQTCNEFGYFMSSDPIHGLYGRRTWSGDGFTRAYVEGRIAETNAYYGGKNLDSKCVIYVHGTWDPWHTLGVTTPKADNTVIIVPGTEHCADIGNPTSPEMVAAQAQILAQIGSYLNDPIC</sequence>
<comment type="caution">
    <text evidence="7">The sequence shown here is derived from an EMBL/GenBank/DDBJ whole genome shotgun (WGS) entry which is preliminary data.</text>
</comment>
<feature type="chain" id="PRO_5012172102" evidence="6">
    <location>
        <begin position="25"/>
        <end position="493"/>
    </location>
</feature>
<keyword evidence="3 6" id="KW-0732">Signal</keyword>
<proteinExistence type="inferred from homology"/>
<keyword evidence="8" id="KW-1185">Reference proteome</keyword>
<evidence type="ECO:0000313" key="7">
    <source>
        <dbReference type="EMBL" id="OXA53746.1"/>
    </source>
</evidence>
<accession>A0A226EAS3</accession>
<dbReference type="GO" id="GO:0006508">
    <property type="term" value="P:proteolysis"/>
    <property type="evidence" value="ECO:0007669"/>
    <property type="project" value="UniProtKB-KW"/>
</dbReference>
<evidence type="ECO:0000256" key="3">
    <source>
        <dbReference type="ARBA" id="ARBA00022729"/>
    </source>
</evidence>
<dbReference type="PANTHER" id="PTHR11010:SF38">
    <property type="entry name" value="LYSOSOMAL PRO-X CARBOXYPEPTIDASE"/>
    <property type="match status" value="1"/>
</dbReference>
<feature type="signal peptide" evidence="6">
    <location>
        <begin position="1"/>
        <end position="24"/>
    </location>
</feature>
<dbReference type="PANTHER" id="PTHR11010">
    <property type="entry name" value="PROTEASE S28 PRO-X CARBOXYPEPTIDASE-RELATED"/>
    <property type="match status" value="1"/>
</dbReference>
<name>A0A226EAS3_FOLCA</name>
<gene>
    <name evidence="7" type="ORF">Fcan01_10103</name>
</gene>
<dbReference type="AlphaFoldDB" id="A0A226EAS3"/>
<evidence type="ECO:0000256" key="6">
    <source>
        <dbReference type="SAM" id="SignalP"/>
    </source>
</evidence>
<reference evidence="7 8" key="1">
    <citation type="submission" date="2015-12" db="EMBL/GenBank/DDBJ databases">
        <title>The genome of Folsomia candida.</title>
        <authorList>
            <person name="Faddeeva A."/>
            <person name="Derks M.F."/>
            <person name="Anvar Y."/>
            <person name="Smit S."/>
            <person name="Van Straalen N."/>
            <person name="Roelofs D."/>
        </authorList>
    </citation>
    <scope>NUCLEOTIDE SEQUENCE [LARGE SCALE GENOMIC DNA]</scope>
    <source>
        <strain evidence="7 8">VU population</strain>
        <tissue evidence="7">Whole body</tissue>
    </source>
</reference>
<evidence type="ECO:0000256" key="5">
    <source>
        <dbReference type="ARBA" id="ARBA00023180"/>
    </source>
</evidence>
<organism evidence="7 8">
    <name type="scientific">Folsomia candida</name>
    <name type="common">Springtail</name>
    <dbReference type="NCBI Taxonomy" id="158441"/>
    <lineage>
        <taxon>Eukaryota</taxon>
        <taxon>Metazoa</taxon>
        <taxon>Ecdysozoa</taxon>
        <taxon>Arthropoda</taxon>
        <taxon>Hexapoda</taxon>
        <taxon>Collembola</taxon>
        <taxon>Entomobryomorpha</taxon>
        <taxon>Isotomoidea</taxon>
        <taxon>Isotomidae</taxon>
        <taxon>Proisotominae</taxon>
        <taxon>Folsomia</taxon>
    </lineage>
</organism>
<dbReference type="OMA" id="MRQWYHQ"/>